<dbReference type="InterPro" id="IPR007853">
    <property type="entry name" value="Znf_DNL-typ"/>
</dbReference>
<keyword evidence="1" id="KW-0479">Metal-binding</keyword>
<dbReference type="Pfam" id="PF05180">
    <property type="entry name" value="zf-DNL"/>
    <property type="match status" value="1"/>
</dbReference>
<accession>A0A2B4RAN4</accession>
<evidence type="ECO:0000313" key="7">
    <source>
        <dbReference type="Proteomes" id="UP000225706"/>
    </source>
</evidence>
<proteinExistence type="predicted"/>
<dbReference type="STRING" id="50429.A0A2B4RAN4"/>
<evidence type="ECO:0000256" key="4">
    <source>
        <dbReference type="PROSITE-ProRule" id="PRU00834"/>
    </source>
</evidence>
<dbReference type="GO" id="GO:0006457">
    <property type="term" value="P:protein folding"/>
    <property type="evidence" value="ECO:0007669"/>
    <property type="project" value="TreeGrafter"/>
</dbReference>
<evidence type="ECO:0000259" key="5">
    <source>
        <dbReference type="PROSITE" id="PS51501"/>
    </source>
</evidence>
<gene>
    <name evidence="6" type="primary">DNLZ</name>
    <name evidence="6" type="ORF">AWC38_SpisGene20367</name>
</gene>
<reference evidence="7" key="1">
    <citation type="journal article" date="2017" name="bioRxiv">
        <title>Comparative analysis of the genomes of Stylophora pistillata and Acropora digitifera provides evidence for extensive differences between species of corals.</title>
        <authorList>
            <person name="Voolstra C.R."/>
            <person name="Li Y."/>
            <person name="Liew Y.J."/>
            <person name="Baumgarten S."/>
            <person name="Zoccola D."/>
            <person name="Flot J.-F."/>
            <person name="Tambutte S."/>
            <person name="Allemand D."/>
            <person name="Aranda M."/>
        </authorList>
    </citation>
    <scope>NUCLEOTIDE SEQUENCE [LARGE SCALE GENOMIC DNA]</scope>
</reference>
<dbReference type="AlphaFoldDB" id="A0A2B4RAN4"/>
<dbReference type="GO" id="GO:0005739">
    <property type="term" value="C:mitochondrion"/>
    <property type="evidence" value="ECO:0007669"/>
    <property type="project" value="TreeGrafter"/>
</dbReference>
<keyword evidence="2 4" id="KW-0863">Zinc-finger</keyword>
<organism evidence="6 7">
    <name type="scientific">Stylophora pistillata</name>
    <name type="common">Smooth cauliflower coral</name>
    <dbReference type="NCBI Taxonomy" id="50429"/>
    <lineage>
        <taxon>Eukaryota</taxon>
        <taxon>Metazoa</taxon>
        <taxon>Cnidaria</taxon>
        <taxon>Anthozoa</taxon>
        <taxon>Hexacorallia</taxon>
        <taxon>Scleractinia</taxon>
        <taxon>Astrocoeniina</taxon>
        <taxon>Pocilloporidae</taxon>
        <taxon>Stylophora</taxon>
    </lineage>
</organism>
<comment type="caution">
    <text evidence="6">The sequence shown here is derived from an EMBL/GenBank/DDBJ whole genome shotgun (WGS) entry which is preliminary data.</text>
</comment>
<protein>
    <submittedName>
        <fullName evidence="6">DNL-type zinc finger protein</fullName>
    </submittedName>
</protein>
<dbReference type="GO" id="GO:0030150">
    <property type="term" value="P:protein import into mitochondrial matrix"/>
    <property type="evidence" value="ECO:0007669"/>
    <property type="project" value="TreeGrafter"/>
</dbReference>
<evidence type="ECO:0000256" key="2">
    <source>
        <dbReference type="ARBA" id="ARBA00022771"/>
    </source>
</evidence>
<sequence length="163" mass="18665">MAANLCVRSPRVFRQISWNHLIRRTFGFIHSLSTSPSTRALYSWRNLCSEATKSGCKPLGSIDQSEKFHLVFTCKVCETRSQKLISKQAYSKGVVIVKCPGCNNNHLIADNLGWFYNDNRNIEDILAEKGESVKRLTETDSLEFLVKDLANRIENRKPREDKD</sequence>
<keyword evidence="7" id="KW-1185">Reference proteome</keyword>
<dbReference type="Proteomes" id="UP000225706">
    <property type="component" value="Unassembled WGS sequence"/>
</dbReference>
<feature type="domain" description="DNL-type" evidence="5">
    <location>
        <begin position="63"/>
        <end position="158"/>
    </location>
</feature>
<dbReference type="InterPro" id="IPR024158">
    <property type="entry name" value="Mt_import_TIM15"/>
</dbReference>
<dbReference type="PROSITE" id="PS51501">
    <property type="entry name" value="ZF_DNL"/>
    <property type="match status" value="1"/>
</dbReference>
<evidence type="ECO:0000256" key="3">
    <source>
        <dbReference type="ARBA" id="ARBA00022833"/>
    </source>
</evidence>
<keyword evidence="3" id="KW-0862">Zinc</keyword>
<evidence type="ECO:0000313" key="6">
    <source>
        <dbReference type="EMBL" id="PFX15404.1"/>
    </source>
</evidence>
<name>A0A2B4RAN4_STYPI</name>
<dbReference type="PANTHER" id="PTHR20922:SF13">
    <property type="entry name" value="DNL-TYPE ZINC FINGER PROTEIN"/>
    <property type="match status" value="1"/>
</dbReference>
<dbReference type="GO" id="GO:0051087">
    <property type="term" value="F:protein-folding chaperone binding"/>
    <property type="evidence" value="ECO:0007669"/>
    <property type="project" value="TreeGrafter"/>
</dbReference>
<dbReference type="GO" id="GO:0050821">
    <property type="term" value="P:protein stabilization"/>
    <property type="evidence" value="ECO:0007669"/>
    <property type="project" value="TreeGrafter"/>
</dbReference>
<dbReference type="GO" id="GO:0008270">
    <property type="term" value="F:zinc ion binding"/>
    <property type="evidence" value="ECO:0007669"/>
    <property type="project" value="UniProtKB-KW"/>
</dbReference>
<dbReference type="EMBL" id="LSMT01000652">
    <property type="protein sequence ID" value="PFX15404.1"/>
    <property type="molecule type" value="Genomic_DNA"/>
</dbReference>
<evidence type="ECO:0000256" key="1">
    <source>
        <dbReference type="ARBA" id="ARBA00022723"/>
    </source>
</evidence>
<dbReference type="PANTHER" id="PTHR20922">
    <property type="entry name" value="DNL-TYPE ZINC FINGER PROTEIN"/>
    <property type="match status" value="1"/>
</dbReference>